<feature type="compositionally biased region" description="Low complexity" evidence="4">
    <location>
        <begin position="118"/>
        <end position="135"/>
    </location>
</feature>
<feature type="compositionally biased region" description="Basic and acidic residues" evidence="4">
    <location>
        <begin position="212"/>
        <end position="245"/>
    </location>
</feature>
<evidence type="ECO:0000256" key="4">
    <source>
        <dbReference type="SAM" id="MobiDB-lite"/>
    </source>
</evidence>
<dbReference type="GO" id="GO:0050684">
    <property type="term" value="P:regulation of mRNA processing"/>
    <property type="evidence" value="ECO:0007669"/>
    <property type="project" value="TreeGrafter"/>
</dbReference>
<dbReference type="AlphaFoldDB" id="A0A8D8FNP9"/>
<dbReference type="GO" id="GO:0043565">
    <property type="term" value="F:sequence-specific DNA binding"/>
    <property type="evidence" value="ECO:0007669"/>
    <property type="project" value="TreeGrafter"/>
</dbReference>
<dbReference type="InterPro" id="IPR003034">
    <property type="entry name" value="SAP_dom"/>
</dbReference>
<feature type="region of interest" description="Disordered" evidence="4">
    <location>
        <begin position="156"/>
        <end position="245"/>
    </location>
</feature>
<evidence type="ECO:0000256" key="2">
    <source>
        <dbReference type="ARBA" id="ARBA00022884"/>
    </source>
</evidence>
<dbReference type="FunFam" id="1.10.720.30:FF:000029">
    <property type="entry name" value="Neurofilament medium polypeptide, putative"/>
    <property type="match status" value="1"/>
</dbReference>
<dbReference type="EMBL" id="HBUE01082150">
    <property type="protein sequence ID" value="CAG6478061.1"/>
    <property type="molecule type" value="Transcribed_RNA"/>
</dbReference>
<comment type="subcellular location">
    <subcellularLocation>
        <location evidence="1">Nucleus</location>
    </subcellularLocation>
</comment>
<evidence type="ECO:0000313" key="6">
    <source>
        <dbReference type="EMBL" id="CAG6478061.1"/>
    </source>
</evidence>
<dbReference type="Pfam" id="PF02037">
    <property type="entry name" value="SAP"/>
    <property type="match status" value="1"/>
</dbReference>
<dbReference type="GO" id="GO:0003723">
    <property type="term" value="F:RNA binding"/>
    <property type="evidence" value="ECO:0007669"/>
    <property type="project" value="UniProtKB-KW"/>
</dbReference>
<feature type="compositionally biased region" description="Basic and acidic residues" evidence="4">
    <location>
        <begin position="102"/>
        <end position="116"/>
    </location>
</feature>
<feature type="compositionally biased region" description="Low complexity" evidence="4">
    <location>
        <begin position="166"/>
        <end position="182"/>
    </location>
</feature>
<dbReference type="Gene3D" id="1.10.720.30">
    <property type="entry name" value="SAP domain"/>
    <property type="match status" value="1"/>
</dbReference>
<dbReference type="PANTHER" id="PTHR15683">
    <property type="entry name" value="SCAFFOLD ATTACHMENT FACTOR B-RELATED"/>
    <property type="match status" value="1"/>
</dbReference>
<dbReference type="GO" id="GO:0006357">
    <property type="term" value="P:regulation of transcription by RNA polymerase II"/>
    <property type="evidence" value="ECO:0007669"/>
    <property type="project" value="TreeGrafter"/>
</dbReference>
<dbReference type="GO" id="GO:0005634">
    <property type="term" value="C:nucleus"/>
    <property type="evidence" value="ECO:0007669"/>
    <property type="project" value="UniProtKB-SubCell"/>
</dbReference>
<dbReference type="InterPro" id="IPR036361">
    <property type="entry name" value="SAP_dom_sf"/>
</dbReference>
<dbReference type="SMART" id="SM00513">
    <property type="entry name" value="SAP"/>
    <property type="match status" value="1"/>
</dbReference>
<feature type="region of interest" description="Disordered" evidence="4">
    <location>
        <begin position="46"/>
        <end position="135"/>
    </location>
</feature>
<feature type="domain" description="SAP" evidence="5">
    <location>
        <begin position="10"/>
        <end position="44"/>
    </location>
</feature>
<reference evidence="6" key="1">
    <citation type="submission" date="2021-05" db="EMBL/GenBank/DDBJ databases">
        <authorList>
            <person name="Alioto T."/>
            <person name="Alioto T."/>
            <person name="Gomez Garrido J."/>
        </authorList>
    </citation>
    <scope>NUCLEOTIDE SEQUENCE</scope>
</reference>
<feature type="compositionally biased region" description="Acidic residues" evidence="4">
    <location>
        <begin position="196"/>
        <end position="211"/>
    </location>
</feature>
<organism evidence="6">
    <name type="scientific">Culex pipiens</name>
    <name type="common">House mosquito</name>
    <dbReference type="NCBI Taxonomy" id="7175"/>
    <lineage>
        <taxon>Eukaryota</taxon>
        <taxon>Metazoa</taxon>
        <taxon>Ecdysozoa</taxon>
        <taxon>Arthropoda</taxon>
        <taxon>Hexapoda</taxon>
        <taxon>Insecta</taxon>
        <taxon>Pterygota</taxon>
        <taxon>Neoptera</taxon>
        <taxon>Endopterygota</taxon>
        <taxon>Diptera</taxon>
        <taxon>Nematocera</taxon>
        <taxon>Culicoidea</taxon>
        <taxon>Culicidae</taxon>
        <taxon>Culicinae</taxon>
        <taxon>Culicini</taxon>
        <taxon>Culex</taxon>
        <taxon>Culex</taxon>
    </lineage>
</organism>
<proteinExistence type="predicted"/>
<dbReference type="PROSITE" id="PS50800">
    <property type="entry name" value="SAP"/>
    <property type="match status" value="1"/>
</dbReference>
<protein>
    <submittedName>
        <fullName evidence="6">SAFB-like transcription modulator</fullName>
    </submittedName>
</protein>
<evidence type="ECO:0000256" key="1">
    <source>
        <dbReference type="ARBA" id="ARBA00004123"/>
    </source>
</evidence>
<sequence>MSDAVEKRKLSELRVVDLKQELEKRGKDGNGVKNVLIERLTQALKEENKDPESFEFEIGSVGKTPAKKKAAAAAGKAEEESGLATSVSNGSVTSEPSLSDMQVRDECTDESQKEGEGEAAAATTTTSGTANGQTETLIQNISLVIKQEKLDDDEIAQQKAAEAKEAQAPAAEPATASAEATAGGDKTTAPAGEKEAENEDSLNLEIGEEDEKLLHDATGEKASEKTSDAKSTDDGKSAEKGDSTR</sequence>
<name>A0A8D8FNP9_CULPI</name>
<keyword evidence="2" id="KW-0694">RNA-binding</keyword>
<evidence type="ECO:0000259" key="5">
    <source>
        <dbReference type="PROSITE" id="PS50800"/>
    </source>
</evidence>
<dbReference type="PANTHER" id="PTHR15683:SF8">
    <property type="entry name" value="SCAFFOLD ATTACHMENT FACTOR B, ISOFORM B"/>
    <property type="match status" value="1"/>
</dbReference>
<dbReference type="SUPFAM" id="SSF68906">
    <property type="entry name" value="SAP domain"/>
    <property type="match status" value="1"/>
</dbReference>
<accession>A0A8D8FNP9</accession>
<dbReference type="InterPro" id="IPR051738">
    <property type="entry name" value="SAF_Modulators"/>
</dbReference>
<evidence type="ECO:0000256" key="3">
    <source>
        <dbReference type="ARBA" id="ARBA00023242"/>
    </source>
</evidence>
<keyword evidence="3" id="KW-0539">Nucleus</keyword>
<feature type="compositionally biased region" description="Polar residues" evidence="4">
    <location>
        <begin position="83"/>
        <end position="100"/>
    </location>
</feature>